<evidence type="ECO:0000313" key="2">
    <source>
        <dbReference type="Proteomes" id="UP001231649"/>
    </source>
</evidence>
<evidence type="ECO:0000313" key="1">
    <source>
        <dbReference type="EMBL" id="KAJ8720941.1"/>
    </source>
</evidence>
<name>A0ACC2QMW5_9NEOP</name>
<organism evidence="1 2">
    <name type="scientific">Mythimna loreyi</name>
    <dbReference type="NCBI Taxonomy" id="667449"/>
    <lineage>
        <taxon>Eukaryota</taxon>
        <taxon>Metazoa</taxon>
        <taxon>Ecdysozoa</taxon>
        <taxon>Arthropoda</taxon>
        <taxon>Hexapoda</taxon>
        <taxon>Insecta</taxon>
        <taxon>Pterygota</taxon>
        <taxon>Neoptera</taxon>
        <taxon>Endopterygota</taxon>
        <taxon>Lepidoptera</taxon>
        <taxon>Glossata</taxon>
        <taxon>Ditrysia</taxon>
        <taxon>Noctuoidea</taxon>
        <taxon>Noctuidae</taxon>
        <taxon>Noctuinae</taxon>
        <taxon>Hadenini</taxon>
        <taxon>Mythimna</taxon>
    </lineage>
</organism>
<keyword evidence="2" id="KW-1185">Reference proteome</keyword>
<dbReference type="Proteomes" id="UP001231649">
    <property type="component" value="Chromosome 19"/>
</dbReference>
<proteinExistence type="predicted"/>
<protein>
    <submittedName>
        <fullName evidence="1">Uncharacterized protein</fullName>
    </submittedName>
</protein>
<comment type="caution">
    <text evidence="1">The sequence shown here is derived from an EMBL/GenBank/DDBJ whole genome shotgun (WGS) entry which is preliminary data.</text>
</comment>
<accession>A0ACC2QMW5</accession>
<dbReference type="EMBL" id="CM056795">
    <property type="protein sequence ID" value="KAJ8720941.1"/>
    <property type="molecule type" value="Genomic_DNA"/>
</dbReference>
<gene>
    <name evidence="1" type="ORF">PYW08_006406</name>
</gene>
<sequence length="167" mass="19490">MSDLKIEHPLENTCWRDTTMQPAMRIIVSMALLASAIASTYHSNAKLRRDGVLNLYPFPRVGRASRNTWQLPLNDMYLEYEPIEKRQLYAFPRVGRDLSMSRADSHEFQPMPLRRTESPGMWFGPRLGRAFKSDDDELTIPNETNDHSEPEQTEPINEDRRKRQTLN</sequence>
<reference evidence="1" key="1">
    <citation type="submission" date="2023-03" db="EMBL/GenBank/DDBJ databases">
        <title>Chromosome-level genomes of two armyworms, Mythimna separata and Mythimna loreyi, provide insights into the biosynthesis and reception of sex pheromones.</title>
        <authorList>
            <person name="Zhao H."/>
        </authorList>
    </citation>
    <scope>NUCLEOTIDE SEQUENCE</scope>
    <source>
        <strain evidence="1">BeijingLab</strain>
    </source>
</reference>